<evidence type="ECO:0000313" key="1">
    <source>
        <dbReference type="EMBL" id="MBX43603.1"/>
    </source>
</evidence>
<accession>A0A2P2NMB7</accession>
<dbReference type="EMBL" id="GGEC01063119">
    <property type="protein sequence ID" value="MBX43603.1"/>
    <property type="molecule type" value="Transcribed_RNA"/>
</dbReference>
<reference evidence="1" key="1">
    <citation type="submission" date="2018-02" db="EMBL/GenBank/DDBJ databases">
        <title>Rhizophora mucronata_Transcriptome.</title>
        <authorList>
            <person name="Meera S.P."/>
            <person name="Sreeshan A."/>
            <person name="Augustine A."/>
        </authorList>
    </citation>
    <scope>NUCLEOTIDE SEQUENCE</scope>
    <source>
        <tissue evidence="1">Leaf</tissue>
    </source>
</reference>
<protein>
    <submittedName>
        <fullName evidence="1">Uncharacterized protein</fullName>
    </submittedName>
</protein>
<name>A0A2P2NMB7_RHIMU</name>
<dbReference type="AlphaFoldDB" id="A0A2P2NMB7"/>
<sequence length="23" mass="2833">MHFLKQKSELHFDQKQNQCARCI</sequence>
<proteinExistence type="predicted"/>
<organism evidence="1">
    <name type="scientific">Rhizophora mucronata</name>
    <name type="common">Asiatic mangrove</name>
    <dbReference type="NCBI Taxonomy" id="61149"/>
    <lineage>
        <taxon>Eukaryota</taxon>
        <taxon>Viridiplantae</taxon>
        <taxon>Streptophyta</taxon>
        <taxon>Embryophyta</taxon>
        <taxon>Tracheophyta</taxon>
        <taxon>Spermatophyta</taxon>
        <taxon>Magnoliopsida</taxon>
        <taxon>eudicotyledons</taxon>
        <taxon>Gunneridae</taxon>
        <taxon>Pentapetalae</taxon>
        <taxon>rosids</taxon>
        <taxon>fabids</taxon>
        <taxon>Malpighiales</taxon>
        <taxon>Rhizophoraceae</taxon>
        <taxon>Rhizophora</taxon>
    </lineage>
</organism>